<organism evidence="1 2">
    <name type="scientific">Sphingomonas kyeonggiensis</name>
    <dbReference type="NCBI Taxonomy" id="1268553"/>
    <lineage>
        <taxon>Bacteria</taxon>
        <taxon>Pseudomonadati</taxon>
        <taxon>Pseudomonadota</taxon>
        <taxon>Alphaproteobacteria</taxon>
        <taxon>Sphingomonadales</taxon>
        <taxon>Sphingomonadaceae</taxon>
        <taxon>Sphingomonas</taxon>
    </lineage>
</organism>
<accession>A0A7W7JXR2</accession>
<gene>
    <name evidence="1" type="ORF">HNP52_000329</name>
</gene>
<dbReference type="AlphaFoldDB" id="A0A7W7JXR2"/>
<dbReference type="RefSeq" id="WP_184161568.1">
    <property type="nucleotide sequence ID" value="NZ_JACHLN010000001.1"/>
</dbReference>
<dbReference type="EMBL" id="JACHLN010000001">
    <property type="protein sequence ID" value="MBB4837278.1"/>
    <property type="molecule type" value="Genomic_DNA"/>
</dbReference>
<sequence>MSMDITVTCDMCRKDITDRKTICEGCAHDDEVVPADHTVLHDLSAAIRRGDCTEAGHLLDRLVAKEQGAREAVERGRFSPAARKAA</sequence>
<proteinExistence type="predicted"/>
<keyword evidence="2" id="KW-1185">Reference proteome</keyword>
<dbReference type="Proteomes" id="UP000575241">
    <property type="component" value="Unassembled WGS sequence"/>
</dbReference>
<evidence type="ECO:0000313" key="2">
    <source>
        <dbReference type="Proteomes" id="UP000575241"/>
    </source>
</evidence>
<name>A0A7W7JXR2_9SPHN</name>
<protein>
    <submittedName>
        <fullName evidence="1">Uncharacterized protein</fullName>
    </submittedName>
</protein>
<reference evidence="1 2" key="1">
    <citation type="submission" date="2020-08" db="EMBL/GenBank/DDBJ databases">
        <title>Functional genomics of gut bacteria from endangered species of beetles.</title>
        <authorList>
            <person name="Carlos-Shanley C."/>
        </authorList>
    </citation>
    <scope>NUCLEOTIDE SEQUENCE [LARGE SCALE GENOMIC DNA]</scope>
    <source>
        <strain evidence="1 2">S00224</strain>
    </source>
</reference>
<comment type="caution">
    <text evidence="1">The sequence shown here is derived from an EMBL/GenBank/DDBJ whole genome shotgun (WGS) entry which is preliminary data.</text>
</comment>
<evidence type="ECO:0000313" key="1">
    <source>
        <dbReference type="EMBL" id="MBB4837278.1"/>
    </source>
</evidence>